<organism evidence="2 3">
    <name type="scientific">Hymenobacter luteus</name>
    <dbReference type="NCBI Taxonomy" id="1411122"/>
    <lineage>
        <taxon>Bacteria</taxon>
        <taxon>Pseudomonadati</taxon>
        <taxon>Bacteroidota</taxon>
        <taxon>Cytophagia</taxon>
        <taxon>Cytophagales</taxon>
        <taxon>Hymenobacteraceae</taxon>
        <taxon>Hymenobacter</taxon>
    </lineage>
</organism>
<proteinExistence type="predicted"/>
<name>A0A7W9WC77_9BACT</name>
<dbReference type="Proteomes" id="UP000532746">
    <property type="component" value="Unassembled WGS sequence"/>
</dbReference>
<evidence type="ECO:0000313" key="2">
    <source>
        <dbReference type="EMBL" id="MBB6060579.1"/>
    </source>
</evidence>
<feature type="transmembrane region" description="Helical" evidence="1">
    <location>
        <begin position="47"/>
        <end position="66"/>
    </location>
</feature>
<dbReference type="EMBL" id="JACHGG010000005">
    <property type="protein sequence ID" value="MBB6060579.1"/>
    <property type="molecule type" value="Genomic_DNA"/>
</dbReference>
<protein>
    <submittedName>
        <fullName evidence="2">Putative membrane protein</fullName>
    </submittedName>
</protein>
<evidence type="ECO:0000313" key="3">
    <source>
        <dbReference type="Proteomes" id="UP000532746"/>
    </source>
</evidence>
<keyword evidence="1" id="KW-1133">Transmembrane helix</keyword>
<feature type="transmembrane region" description="Helical" evidence="1">
    <location>
        <begin position="117"/>
        <end position="136"/>
    </location>
</feature>
<accession>A0A7W9WC77</accession>
<gene>
    <name evidence="2" type="ORF">HNQ93_003453</name>
</gene>
<reference evidence="2 3" key="1">
    <citation type="submission" date="2020-08" db="EMBL/GenBank/DDBJ databases">
        <title>Genomic Encyclopedia of Type Strains, Phase IV (KMG-IV): sequencing the most valuable type-strain genomes for metagenomic binning, comparative biology and taxonomic classification.</title>
        <authorList>
            <person name="Goeker M."/>
        </authorList>
    </citation>
    <scope>NUCLEOTIDE SEQUENCE [LARGE SCALE GENOMIC DNA]</scope>
    <source>
        <strain evidence="2 3">DSM 26718</strain>
    </source>
</reference>
<dbReference type="Pfam" id="PF10002">
    <property type="entry name" value="DUF2243"/>
    <property type="match status" value="1"/>
</dbReference>
<keyword evidence="1" id="KW-0472">Membrane</keyword>
<comment type="caution">
    <text evidence="2">The sequence shown here is derived from an EMBL/GenBank/DDBJ whole genome shotgun (WGS) entry which is preliminary data.</text>
</comment>
<dbReference type="InterPro" id="IPR018719">
    <property type="entry name" value="DUF2243_membrane"/>
</dbReference>
<feature type="transmembrane region" description="Helical" evidence="1">
    <location>
        <begin position="78"/>
        <end position="97"/>
    </location>
</feature>
<evidence type="ECO:0000256" key="1">
    <source>
        <dbReference type="SAM" id="Phobius"/>
    </source>
</evidence>
<dbReference type="RefSeq" id="WP_183404651.1">
    <property type="nucleotide sequence ID" value="NZ_JACHGG010000005.1"/>
</dbReference>
<dbReference type="AlphaFoldDB" id="A0A7W9WC77"/>
<keyword evidence="1" id="KW-0812">Transmembrane</keyword>
<sequence length="151" mass="16540">MLLGAGLGGFVDGIVLHQILQWHNMLSNQLPPDNLVAAKVNMYWDGVFHAAVWVLTAIGLRVLWAASRRPDVPWSGRTLVGGLLLGWGLFNVIEGLIDHTILGLHHVYEYTEQKMPWDMAFLAFGGLLLLAGWALVRAGRADTAPRTAYGA</sequence>
<keyword evidence="3" id="KW-1185">Reference proteome</keyword>